<organism evidence="2 3">
    <name type="scientific">Steinernema carpocapsae</name>
    <name type="common">Entomopathogenic nematode</name>
    <dbReference type="NCBI Taxonomy" id="34508"/>
    <lineage>
        <taxon>Eukaryota</taxon>
        <taxon>Metazoa</taxon>
        <taxon>Ecdysozoa</taxon>
        <taxon>Nematoda</taxon>
        <taxon>Chromadorea</taxon>
        <taxon>Rhabditida</taxon>
        <taxon>Tylenchina</taxon>
        <taxon>Panagrolaimomorpha</taxon>
        <taxon>Strongyloidoidea</taxon>
        <taxon>Steinernematidae</taxon>
        <taxon>Steinernema</taxon>
    </lineage>
</organism>
<accession>A0A4U8ULG9</accession>
<proteinExistence type="predicted"/>
<reference evidence="2 3" key="1">
    <citation type="journal article" date="2015" name="Genome Biol.">
        <title>Comparative genomics of Steinernema reveals deeply conserved gene regulatory networks.</title>
        <authorList>
            <person name="Dillman A.R."/>
            <person name="Macchietto M."/>
            <person name="Porter C.F."/>
            <person name="Rogers A."/>
            <person name="Williams B."/>
            <person name="Antoshechkin I."/>
            <person name="Lee M.M."/>
            <person name="Goodwin Z."/>
            <person name="Lu X."/>
            <person name="Lewis E.E."/>
            <person name="Goodrich-Blair H."/>
            <person name="Stock S.P."/>
            <person name="Adams B.J."/>
            <person name="Sternberg P.W."/>
            <person name="Mortazavi A."/>
        </authorList>
    </citation>
    <scope>NUCLEOTIDE SEQUENCE [LARGE SCALE GENOMIC DNA]</scope>
    <source>
        <strain evidence="2 3">ALL</strain>
    </source>
</reference>
<evidence type="ECO:0000256" key="1">
    <source>
        <dbReference type="SAM" id="SignalP"/>
    </source>
</evidence>
<dbReference type="AlphaFoldDB" id="A0A4U8ULG9"/>
<keyword evidence="1" id="KW-0732">Signal</keyword>
<gene>
    <name evidence="2" type="ORF">L596_000789</name>
</gene>
<keyword evidence="3" id="KW-1185">Reference proteome</keyword>
<dbReference type="EMBL" id="AZBU02000001">
    <property type="protein sequence ID" value="TMS33005.1"/>
    <property type="molecule type" value="Genomic_DNA"/>
</dbReference>
<evidence type="ECO:0008006" key="4">
    <source>
        <dbReference type="Google" id="ProtNLM"/>
    </source>
</evidence>
<comment type="caution">
    <text evidence="2">The sequence shown here is derived from an EMBL/GenBank/DDBJ whole genome shotgun (WGS) entry which is preliminary data.</text>
</comment>
<name>A0A4U8ULG9_STECR</name>
<reference evidence="2 3" key="2">
    <citation type="journal article" date="2019" name="G3 (Bethesda)">
        <title>Hybrid Assembly of the Genome of the Entomopathogenic Nematode Steinernema carpocapsae Identifies the X-Chromosome.</title>
        <authorList>
            <person name="Serra L."/>
            <person name="Macchietto M."/>
            <person name="Macias-Munoz A."/>
            <person name="McGill C.J."/>
            <person name="Rodriguez I.M."/>
            <person name="Rodriguez B."/>
            <person name="Murad R."/>
            <person name="Mortazavi A."/>
        </authorList>
    </citation>
    <scope>NUCLEOTIDE SEQUENCE [LARGE SCALE GENOMIC DNA]</scope>
    <source>
        <strain evidence="2 3">ALL</strain>
    </source>
</reference>
<sequence>MMHLALLERLLTSLCSKLLISETLTLTYDIRITLLCNQILRICLRDDPLLPVSPRAQTLWHQRNKQNERSAVLEVSYEDCGSRLGFYNRSGRRKAVSGEIAIFRGTRSCLTHGNENNRLRPE</sequence>
<dbReference type="EMBL" id="CM016762">
    <property type="protein sequence ID" value="TMS33005.1"/>
    <property type="molecule type" value="Genomic_DNA"/>
</dbReference>
<evidence type="ECO:0000313" key="3">
    <source>
        <dbReference type="Proteomes" id="UP000298663"/>
    </source>
</evidence>
<feature type="signal peptide" evidence="1">
    <location>
        <begin position="1"/>
        <end position="17"/>
    </location>
</feature>
<dbReference type="Proteomes" id="UP000298663">
    <property type="component" value="Chromosome X"/>
</dbReference>
<protein>
    <recommendedName>
        <fullName evidence="4">Secreted protein</fullName>
    </recommendedName>
</protein>
<feature type="chain" id="PRO_5020599468" description="Secreted protein" evidence="1">
    <location>
        <begin position="18"/>
        <end position="122"/>
    </location>
</feature>
<evidence type="ECO:0000313" key="2">
    <source>
        <dbReference type="EMBL" id="TMS33005.1"/>
    </source>
</evidence>